<gene>
    <name evidence="5" type="primary">LOC106817924</name>
</gene>
<reference evidence="5" key="1">
    <citation type="submission" date="2025-08" db="UniProtKB">
        <authorList>
            <consortium name="RefSeq"/>
        </authorList>
    </citation>
    <scope>IDENTIFICATION</scope>
</reference>
<dbReference type="InterPro" id="IPR001878">
    <property type="entry name" value="Znf_CCHC"/>
</dbReference>
<feature type="domain" description="CCHC-type" evidence="3">
    <location>
        <begin position="370"/>
        <end position="385"/>
    </location>
</feature>
<feature type="region of interest" description="Disordered" evidence="2">
    <location>
        <begin position="384"/>
        <end position="407"/>
    </location>
</feature>
<evidence type="ECO:0000313" key="4">
    <source>
        <dbReference type="Proteomes" id="UP000695022"/>
    </source>
</evidence>
<dbReference type="PANTHER" id="PTHR33223">
    <property type="entry name" value="CCHC-TYPE DOMAIN-CONTAINING PROTEIN"/>
    <property type="match status" value="1"/>
</dbReference>
<dbReference type="GeneID" id="106817924"/>
<dbReference type="PROSITE" id="PS50158">
    <property type="entry name" value="ZF_CCHC"/>
    <property type="match status" value="1"/>
</dbReference>
<evidence type="ECO:0000256" key="1">
    <source>
        <dbReference type="PROSITE-ProRule" id="PRU00047"/>
    </source>
</evidence>
<evidence type="ECO:0000313" key="5">
    <source>
        <dbReference type="RefSeq" id="XP_014678121.1"/>
    </source>
</evidence>
<protein>
    <submittedName>
        <fullName evidence="5">Uncharacterized protein LOC106817924</fullName>
    </submittedName>
</protein>
<accession>A0ABM1F100</accession>
<dbReference type="RefSeq" id="XP_014678121.1">
    <property type="nucleotide sequence ID" value="XM_014822635.1"/>
</dbReference>
<organism evidence="4 5">
    <name type="scientific">Priapulus caudatus</name>
    <name type="common">Priapulid worm</name>
    <dbReference type="NCBI Taxonomy" id="37621"/>
    <lineage>
        <taxon>Eukaryota</taxon>
        <taxon>Metazoa</taxon>
        <taxon>Ecdysozoa</taxon>
        <taxon>Scalidophora</taxon>
        <taxon>Priapulida</taxon>
        <taxon>Priapulimorpha</taxon>
        <taxon>Priapulimorphida</taxon>
        <taxon>Priapulidae</taxon>
        <taxon>Priapulus</taxon>
    </lineage>
</organism>
<proteinExistence type="predicted"/>
<name>A0ABM1F100_PRICU</name>
<keyword evidence="1" id="KW-0479">Metal-binding</keyword>
<keyword evidence="4" id="KW-1185">Reference proteome</keyword>
<dbReference type="InterPro" id="IPR036875">
    <property type="entry name" value="Znf_CCHC_sf"/>
</dbReference>
<evidence type="ECO:0000259" key="3">
    <source>
        <dbReference type="PROSITE" id="PS50158"/>
    </source>
</evidence>
<dbReference type="SUPFAM" id="SSF57756">
    <property type="entry name" value="Retrovirus zinc finger-like domains"/>
    <property type="match status" value="1"/>
</dbReference>
<sequence>MTTPPRFPPRDPLSPLLSDINIDKPIDQSIDDDEISFPKNSLKKLVKEVQSLSLLGNSPTFNGRENSTVSFGEWFKSINRLFLILDEQTDNERIRTALRLLTDEPASYAAEIFTTYPAIEWRHFIQILRQRYTDCSEIPAALQKFKKARQRASESVQAFAKRIEAHARTAFGVITEKDIIHNARLIEQLIDGLADDRLKRTLVRKKPSSFIDAVQIANDEGAVALEVKLRSSKPEMSDVSQITASQTLQQQIADLRQIVADLTLTRKADGASENIQARSLTTINDRQYQPQQTRYNSRMASPRQGDRYPLSYKSQPFNNYRAAQQQYSARNVFPSQTARFAQTQFNQQRQPAYAQSNTRYAYAPDKRPLCHSCKQPGHMWRDCQNQRRQPASYNARENENAAFTQRQ</sequence>
<evidence type="ECO:0000256" key="2">
    <source>
        <dbReference type="SAM" id="MobiDB-lite"/>
    </source>
</evidence>
<keyword evidence="1" id="KW-0863">Zinc-finger</keyword>
<dbReference type="PANTHER" id="PTHR33223:SF6">
    <property type="entry name" value="CCHC-TYPE DOMAIN-CONTAINING PROTEIN"/>
    <property type="match status" value="1"/>
</dbReference>
<dbReference type="Proteomes" id="UP000695022">
    <property type="component" value="Unplaced"/>
</dbReference>
<dbReference type="Gene3D" id="4.10.60.10">
    <property type="entry name" value="Zinc finger, CCHC-type"/>
    <property type="match status" value="1"/>
</dbReference>
<keyword evidence="1" id="KW-0862">Zinc</keyword>